<protein>
    <recommendedName>
        <fullName evidence="7">Polysaccharide chain length determinant N-terminal domain-containing protein</fullName>
    </recommendedName>
</protein>
<keyword evidence="2" id="KW-1133">Transmembrane helix</keyword>
<dbReference type="Proteomes" id="UP000402241">
    <property type="component" value="Chromosome"/>
</dbReference>
<dbReference type="EMBL" id="CP045309">
    <property type="protein sequence ID" value="QGL46557.1"/>
    <property type="molecule type" value="Genomic_DNA"/>
</dbReference>
<evidence type="ECO:0000256" key="1">
    <source>
        <dbReference type="SAM" id="MobiDB-lite"/>
    </source>
</evidence>
<feature type="region of interest" description="Disordered" evidence="1">
    <location>
        <begin position="202"/>
        <end position="346"/>
    </location>
</feature>
<dbReference type="Proteomes" id="UP000477779">
    <property type="component" value="Unassembled WGS sequence"/>
</dbReference>
<evidence type="ECO:0000313" key="4">
    <source>
        <dbReference type="EMBL" id="QGL46557.1"/>
    </source>
</evidence>
<reference evidence="3 6" key="2">
    <citation type="submission" date="2020-02" db="EMBL/GenBank/DDBJ databases">
        <title>WGS of Micromonospora spp. isolated from hot spring.</title>
        <authorList>
            <person name="Thawai C."/>
        </authorList>
    </citation>
    <scope>NUCLEOTIDE SEQUENCE [LARGE SCALE GENOMIC DNA]</scope>
    <source>
        <strain evidence="3 6">TMS7</strain>
    </source>
</reference>
<keyword evidence="2" id="KW-0812">Transmembrane</keyword>
<evidence type="ECO:0000313" key="6">
    <source>
        <dbReference type="Proteomes" id="UP000477779"/>
    </source>
</evidence>
<gene>
    <name evidence="3" type="ORF">G3561_23575</name>
    <name evidence="4" type="ORF">GCE86_05485</name>
</gene>
<keyword evidence="2" id="KW-0472">Membrane</keyword>
<name>A0AAJ2ZI85_9ACTN</name>
<evidence type="ECO:0000313" key="5">
    <source>
        <dbReference type="Proteomes" id="UP000402241"/>
    </source>
</evidence>
<feature type="compositionally biased region" description="Low complexity" evidence="1">
    <location>
        <begin position="246"/>
        <end position="259"/>
    </location>
</feature>
<dbReference type="RefSeq" id="WP_154225911.1">
    <property type="nucleotide sequence ID" value="NZ_CP045309.1"/>
</dbReference>
<keyword evidence="5" id="KW-1185">Reference proteome</keyword>
<evidence type="ECO:0000313" key="3">
    <source>
        <dbReference type="EMBL" id="NES30522.1"/>
    </source>
</evidence>
<feature type="compositionally biased region" description="Low complexity" evidence="1">
    <location>
        <begin position="203"/>
        <end position="222"/>
    </location>
</feature>
<evidence type="ECO:0008006" key="7">
    <source>
        <dbReference type="Google" id="ProtNLM"/>
    </source>
</evidence>
<feature type="transmembrane region" description="Helical" evidence="2">
    <location>
        <begin position="15"/>
        <end position="32"/>
    </location>
</feature>
<dbReference type="EMBL" id="JAAHBZ010000011">
    <property type="protein sequence ID" value="NES30522.1"/>
    <property type="molecule type" value="Genomic_DNA"/>
</dbReference>
<organism evidence="3 6">
    <name type="scientific">Micromonospora terminaliae</name>
    <dbReference type="NCBI Taxonomy" id="1914461"/>
    <lineage>
        <taxon>Bacteria</taxon>
        <taxon>Bacillati</taxon>
        <taxon>Actinomycetota</taxon>
        <taxon>Actinomycetes</taxon>
        <taxon>Micromonosporales</taxon>
        <taxon>Micromonosporaceae</taxon>
        <taxon>Micromonospora</taxon>
    </lineage>
</organism>
<feature type="compositionally biased region" description="Basic and acidic residues" evidence="1">
    <location>
        <begin position="328"/>
        <end position="346"/>
    </location>
</feature>
<accession>A0AAJ2ZI85</accession>
<dbReference type="AlphaFoldDB" id="A0AAJ2ZI85"/>
<evidence type="ECO:0000256" key="2">
    <source>
        <dbReference type="SAM" id="Phobius"/>
    </source>
</evidence>
<proteinExistence type="predicted"/>
<sequence>MDLWDVTKVLWRRRWIALPMLLVSALVAFYVVSTVRSDYQATGHLTLLPPSQQRAVDPKATKTPQTVSPWNVYSLADALVIYAGRADVKREFATAGFSEEFTVTIGGTQLPIVEAEVVAPSPEKARATLDRLIDLLGQQLKRLQAPFGVEGGEAITAEVLDSGQNIEVLSSAKKRMLIVVVAIGLVLTVSICLGVDALRRRATAAGPPAPRSGGSRGKPPAGDQDDDPVQSLLIRRPGAPGERSQPAPAWPWSAPPTAAGQAAGRPDPWSGRGPSGGPEAAPRAATDEATTVLDYRLSKRDGAPASATGGPALPRDKSSVLPFAGPDRMSRPAARGDEGPHGADRR</sequence>
<feature type="transmembrane region" description="Helical" evidence="2">
    <location>
        <begin position="176"/>
        <end position="198"/>
    </location>
</feature>
<reference evidence="4 5" key="1">
    <citation type="submission" date="2019-10" db="EMBL/GenBank/DDBJ databases">
        <title>Genome Sequence of Micromonospora terminaliae DSM 101760.</title>
        <authorList>
            <person name="Guo L."/>
        </authorList>
    </citation>
    <scope>NUCLEOTIDE SEQUENCE [LARGE SCALE GENOMIC DNA]</scope>
    <source>
        <strain evidence="4 5">DSM 101760</strain>
    </source>
</reference>